<dbReference type="AlphaFoldDB" id="M1DUG4"/>
<dbReference type="Pfam" id="PF20167">
    <property type="entry name" value="Transposase_32"/>
    <property type="match status" value="1"/>
</dbReference>
<evidence type="ECO:0000256" key="1">
    <source>
        <dbReference type="SAM" id="MobiDB-lite"/>
    </source>
</evidence>
<dbReference type="Proteomes" id="UP000011115">
    <property type="component" value="Unassembled WGS sequence"/>
</dbReference>
<dbReference type="GO" id="GO:0009579">
    <property type="term" value="C:thylakoid"/>
    <property type="evidence" value="ECO:0000318"/>
    <property type="project" value="GO_Central"/>
</dbReference>
<dbReference type="Gramene" id="PGSC0003DMT400094599">
    <property type="protein sequence ID" value="PGSC0003DMT400094599"/>
    <property type="gene ID" value="PGSC0003DMG400044170"/>
</dbReference>
<keyword evidence="4" id="KW-1185">Reference proteome</keyword>
<evidence type="ECO:0000259" key="2">
    <source>
        <dbReference type="Pfam" id="PF20167"/>
    </source>
</evidence>
<accession>M1DUG4</accession>
<name>M1DUG4_SOLTU</name>
<dbReference type="HOGENOM" id="CLU_029307_1_0_1"/>
<dbReference type="InParanoid" id="M1DUG4"/>
<sequence length="236" mass="26189">MPPRKRAKGIVINEDAATSKSKAIEPLTTSGKGKGKGKAPIAESPEVSSDSEGVYATHLTTFESEGEQYDPQEFYTTYGALVPQGNRKAATFRPVDYVVVRGRKVKCDSDDINVVLECTNNIADDYQSMIKRTSLEYMKSWLAPLLSNNTPRWIEVGVPIEKKDLNMAARRARVLRDEKKDVEVIPTSSSDIQRIEAEYLKDEAKKKRAGPVDTSPTFDIERLPAEAILPTLAIDL</sequence>
<evidence type="ECO:0000313" key="3">
    <source>
        <dbReference type="EnsemblPlants" id="PGSC0003DMT400094599"/>
    </source>
</evidence>
<dbReference type="PaxDb" id="4113-PGSC0003DMT400094599"/>
<dbReference type="GO" id="GO:0009523">
    <property type="term" value="C:photosystem II"/>
    <property type="evidence" value="ECO:0000318"/>
    <property type="project" value="GO_Central"/>
</dbReference>
<protein>
    <recommendedName>
        <fullName evidence="2">Putative plant transposon protein domain-containing protein</fullName>
    </recommendedName>
</protein>
<reference evidence="3" key="2">
    <citation type="submission" date="2015-06" db="UniProtKB">
        <authorList>
            <consortium name="EnsemblPlants"/>
        </authorList>
    </citation>
    <scope>IDENTIFICATION</scope>
    <source>
        <strain evidence="3">DM1-3 516 R44</strain>
    </source>
</reference>
<reference evidence="4" key="1">
    <citation type="journal article" date="2011" name="Nature">
        <title>Genome sequence and analysis of the tuber crop potato.</title>
        <authorList>
            <consortium name="The Potato Genome Sequencing Consortium"/>
        </authorList>
    </citation>
    <scope>NUCLEOTIDE SEQUENCE [LARGE SCALE GENOMIC DNA]</scope>
    <source>
        <strain evidence="4">cv. DM1-3 516 R44</strain>
    </source>
</reference>
<organism evidence="3 4">
    <name type="scientific">Solanum tuberosum</name>
    <name type="common">Potato</name>
    <dbReference type="NCBI Taxonomy" id="4113"/>
    <lineage>
        <taxon>Eukaryota</taxon>
        <taxon>Viridiplantae</taxon>
        <taxon>Streptophyta</taxon>
        <taxon>Embryophyta</taxon>
        <taxon>Tracheophyta</taxon>
        <taxon>Spermatophyta</taxon>
        <taxon>Magnoliopsida</taxon>
        <taxon>eudicotyledons</taxon>
        <taxon>Gunneridae</taxon>
        <taxon>Pentapetalae</taxon>
        <taxon>asterids</taxon>
        <taxon>lamiids</taxon>
        <taxon>Solanales</taxon>
        <taxon>Solanaceae</taxon>
        <taxon>Solanoideae</taxon>
        <taxon>Solaneae</taxon>
        <taxon>Solanum</taxon>
    </lineage>
</organism>
<dbReference type="PANTHER" id="PTHR33180:SF31">
    <property type="entry name" value="POLYPROTEIN PROTEIN"/>
    <property type="match status" value="1"/>
</dbReference>
<dbReference type="PANTHER" id="PTHR33180">
    <property type="entry name" value="PHOTOSYSTEM II CP43 REACTION CENTER PROTEIN"/>
    <property type="match status" value="1"/>
</dbReference>
<dbReference type="EnsemblPlants" id="PGSC0003DMT400094599">
    <property type="protein sequence ID" value="PGSC0003DMT400094599"/>
    <property type="gene ID" value="PGSC0003DMG400044170"/>
</dbReference>
<evidence type="ECO:0000313" key="4">
    <source>
        <dbReference type="Proteomes" id="UP000011115"/>
    </source>
</evidence>
<proteinExistence type="predicted"/>
<feature type="region of interest" description="Disordered" evidence="1">
    <location>
        <begin position="1"/>
        <end position="52"/>
    </location>
</feature>
<feature type="domain" description="Putative plant transposon protein" evidence="2">
    <location>
        <begin position="72"/>
        <end position="171"/>
    </location>
</feature>
<dbReference type="InterPro" id="IPR046796">
    <property type="entry name" value="Transposase_32_dom"/>
</dbReference>